<gene>
    <name evidence="2" type="ORF">SAMN04488505_11719</name>
</gene>
<dbReference type="RefSeq" id="WP_143081221.1">
    <property type="nucleotide sequence ID" value="NZ_FOBB01000017.1"/>
</dbReference>
<dbReference type="Proteomes" id="UP000198984">
    <property type="component" value="Unassembled WGS sequence"/>
</dbReference>
<dbReference type="AlphaFoldDB" id="A0A1H8KLX1"/>
<dbReference type="GO" id="GO:0051301">
    <property type="term" value="P:cell division"/>
    <property type="evidence" value="ECO:0007669"/>
    <property type="project" value="UniProtKB-KW"/>
</dbReference>
<organism evidence="2 3">
    <name type="scientific">Chitinophaga rupis</name>
    <dbReference type="NCBI Taxonomy" id="573321"/>
    <lineage>
        <taxon>Bacteria</taxon>
        <taxon>Pseudomonadati</taxon>
        <taxon>Bacteroidota</taxon>
        <taxon>Chitinophagia</taxon>
        <taxon>Chitinophagales</taxon>
        <taxon>Chitinophagaceae</taxon>
        <taxon>Chitinophaga</taxon>
    </lineage>
</organism>
<reference evidence="2 3" key="1">
    <citation type="submission" date="2016-10" db="EMBL/GenBank/DDBJ databases">
        <authorList>
            <person name="de Groot N.N."/>
        </authorList>
    </citation>
    <scope>NUCLEOTIDE SEQUENCE [LARGE SCALE GENOMIC DNA]</scope>
    <source>
        <strain evidence="2 3">DSM 21039</strain>
    </source>
</reference>
<keyword evidence="3" id="KW-1185">Reference proteome</keyword>
<feature type="compositionally biased region" description="Polar residues" evidence="1">
    <location>
        <begin position="322"/>
        <end position="338"/>
    </location>
</feature>
<feature type="compositionally biased region" description="Basic and acidic residues" evidence="1">
    <location>
        <begin position="299"/>
        <end position="321"/>
    </location>
</feature>
<dbReference type="STRING" id="573321.SAMN04488505_11719"/>
<evidence type="ECO:0000313" key="2">
    <source>
        <dbReference type="EMBL" id="SEN93576.1"/>
    </source>
</evidence>
<protein>
    <submittedName>
        <fullName evidence="2">Cell division protein FtsQ</fullName>
    </submittedName>
</protein>
<dbReference type="OrthoDB" id="1466667at2"/>
<sequence>MQPKTRKALKRMGTALLWMAVLVGFVVLVSAAVKVKDTTQCKGIVVKLSGDDENFFIEEKDIKALIVKNKDLNPIGKPVSSINIATLEKVVAQDPWVKQADLFIDNNRVLNIKVVQREPVARVFTTTGNSFYLDAQRDRIPVSERYTARVPVFTGFPTDAPQLQTADSALTAGIVDFSTYVLNDPFWMAQVEQVNINGERKFEITPKLGDHIIDFGEGTDVEKKFTKLLAFYKEGLSRVGWNNYTRINVAFENEVVCTRKDGTPPPKPTPPHLDSVDVDMAGTGDIAATAITAATPAKETARHTEHTEKPAAKPAPKKEVKPSSNNKTPKPTAKTQRTPKAVYKPADKPINATKKHKTP</sequence>
<evidence type="ECO:0000313" key="3">
    <source>
        <dbReference type="Proteomes" id="UP000198984"/>
    </source>
</evidence>
<accession>A0A1H8KLX1</accession>
<name>A0A1H8KLX1_9BACT</name>
<feature type="region of interest" description="Disordered" evidence="1">
    <location>
        <begin position="294"/>
        <end position="359"/>
    </location>
</feature>
<dbReference type="EMBL" id="FOBB01000017">
    <property type="protein sequence ID" value="SEN93576.1"/>
    <property type="molecule type" value="Genomic_DNA"/>
</dbReference>
<proteinExistence type="predicted"/>
<keyword evidence="2" id="KW-0131">Cell cycle</keyword>
<evidence type="ECO:0000256" key="1">
    <source>
        <dbReference type="SAM" id="MobiDB-lite"/>
    </source>
</evidence>
<keyword evidence="2" id="KW-0132">Cell division</keyword>